<dbReference type="Gene3D" id="3.40.50.150">
    <property type="entry name" value="Vaccinia Virus protein VP39"/>
    <property type="match status" value="1"/>
</dbReference>
<dbReference type="Proteomes" id="UP000069135">
    <property type="component" value="Chromosome"/>
</dbReference>
<dbReference type="CDD" id="cd02440">
    <property type="entry name" value="AdoMet_MTases"/>
    <property type="match status" value="1"/>
</dbReference>
<accession>A0A0S1SS37</accession>
<dbReference type="STRING" id="1735162.PeribacterB2_0949"/>
<name>A0A0S1SS37_9BACT</name>
<dbReference type="PANTHER" id="PTHR43861:SF6">
    <property type="entry name" value="METHYLTRANSFERASE TYPE 11"/>
    <property type="match status" value="1"/>
</dbReference>
<dbReference type="GO" id="GO:0008168">
    <property type="term" value="F:methyltransferase activity"/>
    <property type="evidence" value="ECO:0007669"/>
    <property type="project" value="UniProtKB-KW"/>
</dbReference>
<reference evidence="2" key="1">
    <citation type="submission" date="2015-10" db="EMBL/GenBank/DDBJ databases">
        <title>Analysis of five complete genome sequences for members of the class Peribacteria in the recently recognized Peregrinibacteria bacterial phylum.</title>
        <authorList>
            <person name="Anantharaman K."/>
            <person name="Brown C.T."/>
            <person name="Burstein D."/>
            <person name="Castelle C.J."/>
            <person name="Probst A.J."/>
            <person name="Thomas B.C."/>
            <person name="Williams K.H."/>
            <person name="Banfield J.F."/>
        </authorList>
    </citation>
    <scope>NUCLEOTIDE SEQUENCE [LARGE SCALE GENOMIC DNA]</scope>
</reference>
<dbReference type="PANTHER" id="PTHR43861">
    <property type="entry name" value="TRANS-ACONITATE 2-METHYLTRANSFERASE-RELATED"/>
    <property type="match status" value="1"/>
</dbReference>
<accession>A0A0S1SWD1</accession>
<dbReference type="InterPro" id="IPR029063">
    <property type="entry name" value="SAM-dependent_MTases_sf"/>
</dbReference>
<proteinExistence type="predicted"/>
<accession>A0A0S1SVG3</accession>
<sequence length="315" mass="36298">MPSCTLCQSTHLTVIRKKLRYDIERDVLRCEQCDYVFLRPLEEKEKDFYEEKTYRNTYGPDLTKKSNSQEIFDTYFPYQQQIISCIEPLLRPDMRVLDVGCSTGHFLAALKGKVNVRVGLELSQDAVDFIRAHLDFPVYGDPIEEAAIAEGPFDLITSLQVVEHVKDPVAFLRAIGTHLKPGGYLYLEVPNLHDILLDHYHIPGYADFYFREPHISYFTKNTFQDAIDKAGFVGTMGNVQRYNFLNHLHWKITGGPQPNFGLGNSDPILIDHEKDISPVAQDFNTFFRRADEEYRALIEKHWLGESLTFLGQKKA</sequence>
<evidence type="ECO:0000313" key="1">
    <source>
        <dbReference type="EMBL" id="ALM13613.1"/>
    </source>
</evidence>
<accession>A0A0S1SKN3</accession>
<dbReference type="AlphaFoldDB" id="A0A0S1SS37"/>
<protein>
    <submittedName>
        <fullName evidence="1">Methyltransferase</fullName>
    </submittedName>
</protein>
<dbReference type="GO" id="GO:0032259">
    <property type="term" value="P:methylation"/>
    <property type="evidence" value="ECO:0007669"/>
    <property type="project" value="UniProtKB-KW"/>
</dbReference>
<evidence type="ECO:0000313" key="2">
    <source>
        <dbReference type="Proteomes" id="UP000069135"/>
    </source>
</evidence>
<keyword evidence="1" id="KW-0808">Transferase</keyword>
<dbReference type="KEGG" id="prf:PeribacterA2_0947"/>
<dbReference type="EMBL" id="CP013065">
    <property type="protein sequence ID" value="ALM13613.1"/>
    <property type="molecule type" value="Genomic_DNA"/>
</dbReference>
<reference evidence="1 2" key="2">
    <citation type="journal article" date="2016" name="PeerJ">
        <title>Analysis of five complete genome sequences for members of the class Peribacteria in the recently recognized Peregrinibacteria bacterial phylum.</title>
        <authorList>
            <person name="Anantharaman K."/>
            <person name="Brown C.T."/>
            <person name="Burstein D."/>
            <person name="Castelle C.J."/>
            <person name="Probst A.J."/>
            <person name="Thomas B.C."/>
            <person name="Williams K.H."/>
            <person name="Banfield J.F."/>
        </authorList>
    </citation>
    <scope>NUCLEOTIDE SEQUENCE [LARGE SCALE GENOMIC DNA]</scope>
    <source>
        <strain evidence="1">RIFOXYD1_FULL_PER-ii_59_16</strain>
    </source>
</reference>
<dbReference type="SUPFAM" id="SSF53335">
    <property type="entry name" value="S-adenosyl-L-methionine-dependent methyltransferases"/>
    <property type="match status" value="1"/>
</dbReference>
<gene>
    <name evidence="1" type="ORF">PeribacterD1_0947</name>
</gene>
<keyword evidence="1" id="KW-0489">Methyltransferase</keyword>
<organism evidence="1 2">
    <name type="scientific">Candidatus Peribacter riflensis</name>
    <dbReference type="NCBI Taxonomy" id="1735162"/>
    <lineage>
        <taxon>Bacteria</taxon>
        <taxon>Candidatus Peregrinibacteriota</taxon>
        <taxon>Candidatus Peribacteria</taxon>
        <taxon>Candidatus Peribacterales</taxon>
        <taxon>Candidatus Peribacteraceae</taxon>
        <taxon>Candidatus Peribacter</taxon>
    </lineage>
</organism>
<dbReference type="Pfam" id="PF13489">
    <property type="entry name" value="Methyltransf_23"/>
    <property type="match status" value="1"/>
</dbReference>
<accession>A0A0S1SG16</accession>